<proteinExistence type="predicted"/>
<evidence type="ECO:0000313" key="2">
    <source>
        <dbReference type="EMBL" id="KAK3862474.1"/>
    </source>
</evidence>
<organism evidence="2 3">
    <name type="scientific">Petrolisthes cinctipes</name>
    <name type="common">Flat porcelain crab</name>
    <dbReference type="NCBI Taxonomy" id="88211"/>
    <lineage>
        <taxon>Eukaryota</taxon>
        <taxon>Metazoa</taxon>
        <taxon>Ecdysozoa</taxon>
        <taxon>Arthropoda</taxon>
        <taxon>Crustacea</taxon>
        <taxon>Multicrustacea</taxon>
        <taxon>Malacostraca</taxon>
        <taxon>Eumalacostraca</taxon>
        <taxon>Eucarida</taxon>
        <taxon>Decapoda</taxon>
        <taxon>Pleocyemata</taxon>
        <taxon>Anomura</taxon>
        <taxon>Galatheoidea</taxon>
        <taxon>Porcellanidae</taxon>
        <taxon>Petrolisthes</taxon>
    </lineage>
</organism>
<feature type="compositionally biased region" description="Low complexity" evidence="1">
    <location>
        <begin position="17"/>
        <end position="37"/>
    </location>
</feature>
<evidence type="ECO:0000313" key="3">
    <source>
        <dbReference type="Proteomes" id="UP001286313"/>
    </source>
</evidence>
<feature type="region of interest" description="Disordered" evidence="1">
    <location>
        <begin position="60"/>
        <end position="79"/>
    </location>
</feature>
<name>A0AAE1EW49_PETCI</name>
<feature type="region of interest" description="Disordered" evidence="1">
    <location>
        <begin position="1"/>
        <end position="50"/>
    </location>
</feature>
<evidence type="ECO:0000256" key="1">
    <source>
        <dbReference type="SAM" id="MobiDB-lite"/>
    </source>
</evidence>
<dbReference type="Proteomes" id="UP001286313">
    <property type="component" value="Unassembled WGS sequence"/>
</dbReference>
<dbReference type="EMBL" id="JAWQEG010004232">
    <property type="protein sequence ID" value="KAK3862474.1"/>
    <property type="molecule type" value="Genomic_DNA"/>
</dbReference>
<comment type="caution">
    <text evidence="2">The sequence shown here is derived from an EMBL/GenBank/DDBJ whole genome shotgun (WGS) entry which is preliminary data.</text>
</comment>
<sequence>MASRPSSFIESVGGEVPTTTTNSNSRSAAAAAAAPTHNPHDATHTNTHHLPTDLVLTVSTNGRRGSAGTTTTTTTTSQGRQWLGMSSSGVGVVGGCHKQGEGGAVLRTVRWSDDGGRRRLWGVTTSEDGRTARLRFCTKSDTNSGENEESAPLLSGVANYRVINEIHRMPERETPV</sequence>
<keyword evidence="3" id="KW-1185">Reference proteome</keyword>
<accession>A0AAE1EW49</accession>
<reference evidence="2" key="1">
    <citation type="submission" date="2023-10" db="EMBL/GenBank/DDBJ databases">
        <title>Genome assemblies of two species of porcelain crab, Petrolisthes cinctipes and Petrolisthes manimaculis (Anomura: Porcellanidae).</title>
        <authorList>
            <person name="Angst P."/>
        </authorList>
    </citation>
    <scope>NUCLEOTIDE SEQUENCE</scope>
    <source>
        <strain evidence="2">PB745_01</strain>
        <tissue evidence="2">Gill</tissue>
    </source>
</reference>
<protein>
    <submittedName>
        <fullName evidence="2">Uncharacterized protein</fullName>
    </submittedName>
</protein>
<dbReference type="AlphaFoldDB" id="A0AAE1EW49"/>
<gene>
    <name evidence="2" type="ORF">Pcinc_031659</name>
</gene>